<sequence length="235" mass="25218">IKMGREQGRRMTNEGQCLQSFPIPLAKHLSPILQDVACGGDPHVWQCDDGGCVSSSWRCDGAADCLDGSDEQDCGTYPARVVPPTPSLTTSPAHPLTPVLHLSCPRTHVPCRDGTECVAQEYMCDGEKDCADGSDEDGCAQLCDTPGRSSLTAFSSLCSWITLYQGFWLLPGEVGGMQPWEGLSVSWALMLVMLGRVCAKACCVLVASSQHLWWLQAPRRGCCPCRAGAVGIRVA</sequence>
<dbReference type="Proteomes" id="UP000694419">
    <property type="component" value="Unplaced"/>
</dbReference>
<feature type="disulfide bond" evidence="7">
    <location>
        <begin position="124"/>
        <end position="139"/>
    </location>
</feature>
<comment type="subcellular location">
    <subcellularLocation>
        <location evidence="1">Membrane</location>
        <topology evidence="1">Single-pass membrane protein</topology>
    </subcellularLocation>
</comment>
<evidence type="ECO:0000313" key="8">
    <source>
        <dbReference type="Ensembl" id="ENSCPGP00000005504.1"/>
    </source>
</evidence>
<dbReference type="SMART" id="SM00192">
    <property type="entry name" value="LDLa"/>
    <property type="match status" value="2"/>
</dbReference>
<dbReference type="Gene3D" id="4.10.400.10">
    <property type="entry name" value="Low-density Lipoprotein Receptor"/>
    <property type="match status" value="2"/>
</dbReference>
<organism evidence="8 9">
    <name type="scientific">Calidris pygmaea</name>
    <name type="common">Spoon-billed sandpiper</name>
    <dbReference type="NCBI Taxonomy" id="425635"/>
    <lineage>
        <taxon>Eukaryota</taxon>
        <taxon>Metazoa</taxon>
        <taxon>Chordata</taxon>
        <taxon>Craniata</taxon>
        <taxon>Vertebrata</taxon>
        <taxon>Euteleostomi</taxon>
        <taxon>Archelosauria</taxon>
        <taxon>Archosauria</taxon>
        <taxon>Dinosauria</taxon>
        <taxon>Saurischia</taxon>
        <taxon>Theropoda</taxon>
        <taxon>Coelurosauria</taxon>
        <taxon>Aves</taxon>
        <taxon>Neognathae</taxon>
        <taxon>Neoaves</taxon>
        <taxon>Charadriiformes</taxon>
        <taxon>Scolopacidae</taxon>
        <taxon>Calidris</taxon>
    </lineage>
</organism>
<proteinExistence type="predicted"/>
<dbReference type="PROSITE" id="PS50068">
    <property type="entry name" value="LDLRA_2"/>
    <property type="match status" value="2"/>
</dbReference>
<evidence type="ECO:0000256" key="7">
    <source>
        <dbReference type="PROSITE-ProRule" id="PRU00124"/>
    </source>
</evidence>
<protein>
    <submittedName>
        <fullName evidence="8">Uncharacterized protein</fullName>
    </submittedName>
</protein>
<keyword evidence="3" id="KW-0677">Repeat</keyword>
<reference evidence="8" key="1">
    <citation type="submission" date="2025-08" db="UniProtKB">
        <authorList>
            <consortium name="Ensembl"/>
        </authorList>
    </citation>
    <scope>IDENTIFICATION</scope>
</reference>
<dbReference type="Ensembl" id="ENSCPGT00000006072.1">
    <property type="protein sequence ID" value="ENSCPGP00000005504.1"/>
    <property type="gene ID" value="ENSCPGG00000003971.1"/>
</dbReference>
<dbReference type="AlphaFoldDB" id="A0A8C3JC73"/>
<accession>A0A8C3JC73</accession>
<evidence type="ECO:0000256" key="5">
    <source>
        <dbReference type="ARBA" id="ARBA00023136"/>
    </source>
</evidence>
<dbReference type="InterPro" id="IPR002172">
    <property type="entry name" value="LDrepeatLR_classA_rpt"/>
</dbReference>
<evidence type="ECO:0000256" key="6">
    <source>
        <dbReference type="ARBA" id="ARBA00023157"/>
    </source>
</evidence>
<name>A0A8C3JC73_9CHAR</name>
<evidence type="ECO:0000313" key="9">
    <source>
        <dbReference type="Proteomes" id="UP000694419"/>
    </source>
</evidence>
<keyword evidence="5" id="KW-0472">Membrane</keyword>
<dbReference type="CDD" id="cd00112">
    <property type="entry name" value="LDLa"/>
    <property type="match status" value="2"/>
</dbReference>
<comment type="caution">
    <text evidence="7">Lacks conserved residue(s) required for the propagation of feature annotation.</text>
</comment>
<keyword evidence="6 7" id="KW-1015">Disulfide bond</keyword>
<keyword evidence="2" id="KW-0812">Transmembrane</keyword>
<dbReference type="GO" id="GO:0005886">
    <property type="term" value="C:plasma membrane"/>
    <property type="evidence" value="ECO:0007669"/>
    <property type="project" value="TreeGrafter"/>
</dbReference>
<dbReference type="SUPFAM" id="SSF57424">
    <property type="entry name" value="LDL receptor-like module"/>
    <property type="match status" value="2"/>
</dbReference>
<evidence type="ECO:0000256" key="4">
    <source>
        <dbReference type="ARBA" id="ARBA00022989"/>
    </source>
</evidence>
<reference evidence="8" key="2">
    <citation type="submission" date="2025-09" db="UniProtKB">
        <authorList>
            <consortium name="Ensembl"/>
        </authorList>
    </citation>
    <scope>IDENTIFICATION</scope>
</reference>
<evidence type="ECO:0000256" key="1">
    <source>
        <dbReference type="ARBA" id="ARBA00004167"/>
    </source>
</evidence>
<keyword evidence="4" id="KW-1133">Transmembrane helix</keyword>
<evidence type="ECO:0000256" key="2">
    <source>
        <dbReference type="ARBA" id="ARBA00022692"/>
    </source>
</evidence>
<dbReference type="InterPro" id="IPR036055">
    <property type="entry name" value="LDL_receptor-like_sf"/>
</dbReference>
<dbReference type="PANTHER" id="PTHR24270">
    <property type="entry name" value="LOW-DENSITY LIPOPROTEIN RECEPTOR-RELATED"/>
    <property type="match status" value="1"/>
</dbReference>
<dbReference type="Pfam" id="PF00057">
    <property type="entry name" value="Ldl_recept_a"/>
    <property type="match status" value="2"/>
</dbReference>
<dbReference type="PANTHER" id="PTHR24270:SF61">
    <property type="entry name" value="EGF-LIKE DOMAIN-CONTAINING PROTEIN"/>
    <property type="match status" value="1"/>
</dbReference>
<feature type="disulfide bond" evidence="7">
    <location>
        <begin position="59"/>
        <end position="74"/>
    </location>
</feature>
<feature type="disulfide bond" evidence="7">
    <location>
        <begin position="47"/>
        <end position="65"/>
    </location>
</feature>
<evidence type="ECO:0000256" key="3">
    <source>
        <dbReference type="ARBA" id="ARBA00022737"/>
    </source>
</evidence>
<keyword evidence="9" id="KW-1185">Reference proteome</keyword>
<dbReference type="InterPro" id="IPR050685">
    <property type="entry name" value="LDLR"/>
</dbReference>
<dbReference type="PRINTS" id="PR00261">
    <property type="entry name" value="LDLRECEPTOR"/>
</dbReference>
<dbReference type="GO" id="GO:0016192">
    <property type="term" value="P:vesicle-mediated transport"/>
    <property type="evidence" value="ECO:0007669"/>
    <property type="project" value="UniProtKB-ARBA"/>
</dbReference>